<accession>A0ABT9DXP5</accession>
<evidence type="ECO:0000256" key="1">
    <source>
        <dbReference type="ARBA" id="ARBA00004533"/>
    </source>
</evidence>
<evidence type="ECO:0000256" key="5">
    <source>
        <dbReference type="ARBA" id="ARBA00022989"/>
    </source>
</evidence>
<reference evidence="8 9" key="1">
    <citation type="submission" date="2023-08" db="EMBL/GenBank/DDBJ databases">
        <title>The draft genome sequence of Paracraurococcus sp. LOR1-02.</title>
        <authorList>
            <person name="Kingkaew E."/>
            <person name="Tanasupawat S."/>
        </authorList>
    </citation>
    <scope>NUCLEOTIDE SEQUENCE [LARGE SCALE GENOMIC DNA]</scope>
    <source>
        <strain evidence="8 9">LOR1-02</strain>
    </source>
</reference>
<gene>
    <name evidence="8" type="ORF">Q7A36_09960</name>
</gene>
<feature type="transmembrane region" description="Helical" evidence="7">
    <location>
        <begin position="305"/>
        <end position="333"/>
    </location>
</feature>
<dbReference type="PANTHER" id="PTHR30462:SF3">
    <property type="entry name" value="INTERMEMBRANE TRANSPORT PROTEIN PQIA"/>
    <property type="match status" value="1"/>
</dbReference>
<dbReference type="EMBL" id="JAUTWS010000008">
    <property type="protein sequence ID" value="MDO9708667.1"/>
    <property type="molecule type" value="Genomic_DNA"/>
</dbReference>
<evidence type="ECO:0000256" key="3">
    <source>
        <dbReference type="ARBA" id="ARBA00022519"/>
    </source>
</evidence>
<dbReference type="Pfam" id="PF04403">
    <property type="entry name" value="PqiA"/>
    <property type="match status" value="2"/>
</dbReference>
<keyword evidence="9" id="KW-1185">Reference proteome</keyword>
<dbReference type="RefSeq" id="WP_305103537.1">
    <property type="nucleotide sequence ID" value="NZ_JAUTWS010000008.1"/>
</dbReference>
<feature type="transmembrane region" description="Helical" evidence="7">
    <location>
        <begin position="260"/>
        <end position="285"/>
    </location>
</feature>
<evidence type="ECO:0000256" key="6">
    <source>
        <dbReference type="ARBA" id="ARBA00023136"/>
    </source>
</evidence>
<feature type="transmembrane region" description="Helical" evidence="7">
    <location>
        <begin position="179"/>
        <end position="197"/>
    </location>
</feature>
<evidence type="ECO:0000313" key="9">
    <source>
        <dbReference type="Proteomes" id="UP001243009"/>
    </source>
</evidence>
<feature type="transmembrane region" description="Helical" evidence="7">
    <location>
        <begin position="106"/>
        <end position="130"/>
    </location>
</feature>
<dbReference type="InterPro" id="IPR051800">
    <property type="entry name" value="PqiA-PqiB_transport"/>
</dbReference>
<dbReference type="Proteomes" id="UP001243009">
    <property type="component" value="Unassembled WGS sequence"/>
</dbReference>
<keyword evidence="2" id="KW-1003">Cell membrane</keyword>
<evidence type="ECO:0000256" key="2">
    <source>
        <dbReference type="ARBA" id="ARBA00022475"/>
    </source>
</evidence>
<keyword evidence="4 7" id="KW-0812">Transmembrane</keyword>
<evidence type="ECO:0000313" key="8">
    <source>
        <dbReference type="EMBL" id="MDO9708667.1"/>
    </source>
</evidence>
<comment type="subcellular location">
    <subcellularLocation>
        <location evidence="1">Cell inner membrane</location>
    </subcellularLocation>
</comment>
<evidence type="ECO:0000256" key="7">
    <source>
        <dbReference type="SAM" id="Phobius"/>
    </source>
</evidence>
<dbReference type="InterPro" id="IPR007498">
    <property type="entry name" value="PqiA-like"/>
</dbReference>
<sequence>MTTPPAPPLGLPHLAGCPDCGLFQRLPGALPPRAAASCLRCDAVLRRQRRDPFGAPLALILAALLLALVALSLPLLAIDIRGRGEATTLATLPLAFDRYRFWELSALTAATVVLLPVLRLLLLLAVLLGLRLPAPPRRLYLAYRWQAALRPWAMTEVFLLGVFVAYTRLVALAEVEVGPALWALGAVMLAMCAADAAQDGHAVWQALERRGCTAARRPLAGPQLIACTGCGLVSRAAEGARCPRCATRLHRRRPGSVGQAWALVAAAAILYLPANAYPVMTVTYLGRGAPHTILGGAEDLVSAGLWPLALLVFVASIAVPVLKLAGLGLLLVASRRGARGRLRDLMRLYRIVEAVGRWSMIDVFMLATLVALVQAGVLATVTPGLGALAFAAVVVLTMLAAERLDPRLVWDAAERRGGAA</sequence>
<keyword evidence="3" id="KW-0997">Cell inner membrane</keyword>
<dbReference type="PANTHER" id="PTHR30462">
    <property type="entry name" value="INTERMEMBRANE TRANSPORT PROTEIN PQIB-RELATED"/>
    <property type="match status" value="1"/>
</dbReference>
<organism evidence="8 9">
    <name type="scientific">Paracraurococcus lichenis</name>
    <dbReference type="NCBI Taxonomy" id="3064888"/>
    <lineage>
        <taxon>Bacteria</taxon>
        <taxon>Pseudomonadati</taxon>
        <taxon>Pseudomonadota</taxon>
        <taxon>Alphaproteobacteria</taxon>
        <taxon>Acetobacterales</taxon>
        <taxon>Roseomonadaceae</taxon>
        <taxon>Paracraurococcus</taxon>
    </lineage>
</organism>
<evidence type="ECO:0000256" key="4">
    <source>
        <dbReference type="ARBA" id="ARBA00022692"/>
    </source>
</evidence>
<feature type="transmembrane region" description="Helical" evidence="7">
    <location>
        <begin position="151"/>
        <end position="173"/>
    </location>
</feature>
<feature type="transmembrane region" description="Helical" evidence="7">
    <location>
        <begin position="354"/>
        <end position="375"/>
    </location>
</feature>
<proteinExistence type="predicted"/>
<keyword evidence="5 7" id="KW-1133">Transmembrane helix</keyword>
<comment type="caution">
    <text evidence="8">The sequence shown here is derived from an EMBL/GenBank/DDBJ whole genome shotgun (WGS) entry which is preliminary data.</text>
</comment>
<name>A0ABT9DXP5_9PROT</name>
<feature type="transmembrane region" description="Helical" evidence="7">
    <location>
        <begin position="381"/>
        <end position="401"/>
    </location>
</feature>
<keyword evidence="6 7" id="KW-0472">Membrane</keyword>
<protein>
    <submittedName>
        <fullName evidence="8">Paraquat-inducible protein A</fullName>
    </submittedName>
</protein>
<feature type="transmembrane region" description="Helical" evidence="7">
    <location>
        <begin position="55"/>
        <end position="78"/>
    </location>
</feature>